<reference evidence="1 2" key="1">
    <citation type="journal article" date="2019" name="Int. J. Syst. Evol. Microbiol.">
        <title>The Global Catalogue of Microorganisms (GCM) 10K type strain sequencing project: providing services to taxonomists for standard genome sequencing and annotation.</title>
        <authorList>
            <consortium name="The Broad Institute Genomics Platform"/>
            <consortium name="The Broad Institute Genome Sequencing Center for Infectious Disease"/>
            <person name="Wu L."/>
            <person name="Ma J."/>
        </authorList>
    </citation>
    <scope>NUCLEOTIDE SEQUENCE [LARGE SCALE GENOMIC DNA]</scope>
    <source>
        <strain evidence="1 2">JCM 14193</strain>
    </source>
</reference>
<accession>A0ABN0ZT97</accession>
<name>A0ABN0ZT97_9BACI</name>
<keyword evidence="2" id="KW-1185">Reference proteome</keyword>
<proteinExistence type="predicted"/>
<dbReference type="Proteomes" id="UP001500740">
    <property type="component" value="Unassembled WGS sequence"/>
</dbReference>
<dbReference type="EMBL" id="BAAACZ010000009">
    <property type="protein sequence ID" value="GAA0458022.1"/>
    <property type="molecule type" value="Genomic_DNA"/>
</dbReference>
<dbReference type="NCBIfam" id="TIGR02833">
    <property type="entry name" value="spore_III_AB"/>
    <property type="match status" value="1"/>
</dbReference>
<comment type="caution">
    <text evidence="1">The sequence shown here is derived from an EMBL/GenBank/DDBJ whole genome shotgun (WGS) entry which is preliminary data.</text>
</comment>
<evidence type="ECO:0000313" key="1">
    <source>
        <dbReference type="EMBL" id="GAA0458022.1"/>
    </source>
</evidence>
<sequence>MKWVGAIMILFTCTWVGIDIAKNYAKRPKEIRELLQALQIMEAEIVYAQEPIHRVLSYVSKQLSPPVTYIFYDLAEQLMLGDTTLQVLWEQIITNQWRNTAMKSKEKEILMQFGQSLGLHNVEQQQKQIQLAKVHLQHELEDAQEEEKRFSGMFRTLGFLSGLLFVLIFI</sequence>
<dbReference type="Pfam" id="PF09548">
    <property type="entry name" value="Spore_III_AB"/>
    <property type="match status" value="1"/>
</dbReference>
<dbReference type="PIRSF" id="PIRSF021435">
    <property type="entry name" value="SpoIIIAB"/>
    <property type="match status" value="1"/>
</dbReference>
<organism evidence="1 2">
    <name type="scientific">Alkalibacillus silvisoli</name>
    <dbReference type="NCBI Taxonomy" id="392823"/>
    <lineage>
        <taxon>Bacteria</taxon>
        <taxon>Bacillati</taxon>
        <taxon>Bacillota</taxon>
        <taxon>Bacilli</taxon>
        <taxon>Bacillales</taxon>
        <taxon>Bacillaceae</taxon>
        <taxon>Alkalibacillus</taxon>
    </lineage>
</organism>
<gene>
    <name evidence="1" type="primary">spoIIIAB</name>
    <name evidence="1" type="ORF">GCM10008935_11340</name>
</gene>
<evidence type="ECO:0000313" key="2">
    <source>
        <dbReference type="Proteomes" id="UP001500740"/>
    </source>
</evidence>
<dbReference type="InterPro" id="IPR014198">
    <property type="entry name" value="Spore_III_AB"/>
</dbReference>
<protein>
    <submittedName>
        <fullName evidence="1">Stage III sporulation protein SpoIIIAB</fullName>
    </submittedName>
</protein>
<dbReference type="RefSeq" id="WP_343782359.1">
    <property type="nucleotide sequence ID" value="NZ_BAAACZ010000009.1"/>
</dbReference>